<accession>A0AA40A795</accession>
<dbReference type="EMBL" id="JAUKTV010000017">
    <property type="protein sequence ID" value="KAK0710550.1"/>
    <property type="molecule type" value="Genomic_DNA"/>
</dbReference>
<protein>
    <submittedName>
        <fullName evidence="2">Heterokaryon incompatibility protein-domain-containing protein</fullName>
    </submittedName>
</protein>
<dbReference type="Proteomes" id="UP001172159">
    <property type="component" value="Unassembled WGS sequence"/>
</dbReference>
<proteinExistence type="predicted"/>
<reference evidence="2" key="1">
    <citation type="submission" date="2023-06" db="EMBL/GenBank/DDBJ databases">
        <title>Genome-scale phylogeny and comparative genomics of the fungal order Sordariales.</title>
        <authorList>
            <consortium name="Lawrence Berkeley National Laboratory"/>
            <person name="Hensen N."/>
            <person name="Bonometti L."/>
            <person name="Westerberg I."/>
            <person name="Brannstrom I.O."/>
            <person name="Guillou S."/>
            <person name="Cros-Aarteil S."/>
            <person name="Calhoun S."/>
            <person name="Haridas S."/>
            <person name="Kuo A."/>
            <person name="Mondo S."/>
            <person name="Pangilinan J."/>
            <person name="Riley R."/>
            <person name="Labutti K."/>
            <person name="Andreopoulos B."/>
            <person name="Lipzen A."/>
            <person name="Chen C."/>
            <person name="Yanf M."/>
            <person name="Daum C."/>
            <person name="Ng V."/>
            <person name="Clum A."/>
            <person name="Steindorff A."/>
            <person name="Ohm R."/>
            <person name="Martin F."/>
            <person name="Silar P."/>
            <person name="Natvig D."/>
            <person name="Lalanne C."/>
            <person name="Gautier V."/>
            <person name="Ament-Velasquez S.L."/>
            <person name="Kruys A."/>
            <person name="Hutchinson M.I."/>
            <person name="Powell A.J."/>
            <person name="Barry K."/>
            <person name="Miller A.N."/>
            <person name="Grigoriev I.V."/>
            <person name="Debuchy R."/>
            <person name="Gladieux P."/>
            <person name="Thoren M.H."/>
            <person name="Johannesson H."/>
        </authorList>
    </citation>
    <scope>NUCLEOTIDE SEQUENCE</scope>
    <source>
        <strain evidence="2">CBS 540.89</strain>
    </source>
</reference>
<comment type="caution">
    <text evidence="2">The sequence shown here is derived from an EMBL/GenBank/DDBJ whole genome shotgun (WGS) entry which is preliminary data.</text>
</comment>
<dbReference type="PANTHER" id="PTHR33112">
    <property type="entry name" value="DOMAIN PROTEIN, PUTATIVE-RELATED"/>
    <property type="match status" value="1"/>
</dbReference>
<dbReference type="InterPro" id="IPR010730">
    <property type="entry name" value="HET"/>
</dbReference>
<gene>
    <name evidence="2" type="ORF">B0T21DRAFT_416095</name>
</gene>
<keyword evidence="3" id="KW-1185">Reference proteome</keyword>
<organism evidence="2 3">
    <name type="scientific">Apiosordaria backusii</name>
    <dbReference type="NCBI Taxonomy" id="314023"/>
    <lineage>
        <taxon>Eukaryota</taxon>
        <taxon>Fungi</taxon>
        <taxon>Dikarya</taxon>
        <taxon>Ascomycota</taxon>
        <taxon>Pezizomycotina</taxon>
        <taxon>Sordariomycetes</taxon>
        <taxon>Sordariomycetidae</taxon>
        <taxon>Sordariales</taxon>
        <taxon>Lasiosphaeriaceae</taxon>
        <taxon>Apiosordaria</taxon>
    </lineage>
</organism>
<dbReference type="AlphaFoldDB" id="A0AA40A795"/>
<dbReference type="PANTHER" id="PTHR33112:SF12">
    <property type="entry name" value="HETEROKARYON INCOMPATIBILITY DOMAIN-CONTAINING PROTEIN"/>
    <property type="match status" value="1"/>
</dbReference>
<dbReference type="Pfam" id="PF06985">
    <property type="entry name" value="HET"/>
    <property type="match status" value="1"/>
</dbReference>
<evidence type="ECO:0000313" key="3">
    <source>
        <dbReference type="Proteomes" id="UP001172159"/>
    </source>
</evidence>
<evidence type="ECO:0000313" key="2">
    <source>
        <dbReference type="EMBL" id="KAK0710550.1"/>
    </source>
</evidence>
<evidence type="ECO:0000259" key="1">
    <source>
        <dbReference type="Pfam" id="PF06985"/>
    </source>
</evidence>
<name>A0AA40A795_9PEZI</name>
<feature type="domain" description="Heterokaryon incompatibility" evidence="1">
    <location>
        <begin position="234"/>
        <end position="371"/>
    </location>
</feature>
<sequence length="667" mass="74888">MAAPATKLCVFCRCVEPISQPCAAIPTSRAIEFIAPLRAHEETLILGLQQHPSTLCPRCAAFDIVQVFKDSNPLDNTERANLSRSQRLEYSRSNAKYTMEFGELASLILSPNCPLCRLIFRIFPREGLGTTDVALKLMPFRSYVQQSGWDRYPTQSRSNPAIFLGVNQESHVIITERPRAGYVVSPDGYRTVLEDCINRHGPDCQATTSPELSLTRMIDVIDRKVVRCPEQCDYFALSYVWGGVVPAPNALETKTLPNTIEDAIVVTRKLGRRYLWVDALCIDQTPNPTPIQRAEKEKQLKMMDRIYSSATLTLVAVAGDSSNAGLPGVGRPRTHQVRETIAGHTFFTVPPTALAEMHASTWSTRAWTLQEELLSRRYLYFTSTHAEFACAEHRVPESLEVTEMVPGWPRPLPAWYKSIHSALGQCKDTPDDMLISMFWKVIGNYTSRRMSNDEDSINALAGVMAVIEKSVPAAACVWGLPLAAFPRFLGWIHDEEVETPKRRGAFPSWSWAGWEGGVKISNMLMLSKGWSDWKYRDMSRDMVIRYLGVNGAQIEVEGWRVSLEIRTEPFSEAVFPGTEEMIGYVEERDLVHHNTIPSGRYECLVVERFTYRKREGGPVYQMVFMLVLEPGGVGSGVAERKTLITLTTLPGVDLMCLGPVEKRVVLE</sequence>